<dbReference type="InterPro" id="IPR006664">
    <property type="entry name" value="OMP_bac"/>
</dbReference>
<dbReference type="PANTHER" id="PTHR30329">
    <property type="entry name" value="STATOR ELEMENT OF FLAGELLAR MOTOR COMPLEX"/>
    <property type="match status" value="1"/>
</dbReference>
<dbReference type="Gene3D" id="3.30.1330.60">
    <property type="entry name" value="OmpA-like domain"/>
    <property type="match status" value="1"/>
</dbReference>
<protein>
    <recommendedName>
        <fullName evidence="6">OmpA-like domain-containing protein</fullName>
    </recommendedName>
</protein>
<dbReference type="GO" id="GO:0009279">
    <property type="term" value="C:cell outer membrane"/>
    <property type="evidence" value="ECO:0007669"/>
    <property type="project" value="UniProtKB-SubCell"/>
</dbReference>
<comment type="caution">
    <text evidence="7">The sequence shown here is derived from an EMBL/GenBank/DDBJ whole genome shotgun (WGS) entry which is preliminary data.</text>
</comment>
<dbReference type="CDD" id="cd07185">
    <property type="entry name" value="OmpA_C-like"/>
    <property type="match status" value="1"/>
</dbReference>
<dbReference type="InterPro" id="IPR050330">
    <property type="entry name" value="Bact_OuterMem_StrucFunc"/>
</dbReference>
<dbReference type="PRINTS" id="PR01021">
    <property type="entry name" value="OMPADOMAIN"/>
</dbReference>
<dbReference type="PANTHER" id="PTHR30329:SF21">
    <property type="entry name" value="LIPOPROTEIN YIAD-RELATED"/>
    <property type="match status" value="1"/>
</dbReference>
<keyword evidence="3" id="KW-0998">Cell outer membrane</keyword>
<dbReference type="eggNOG" id="COG2885">
    <property type="taxonomic scope" value="Bacteria"/>
</dbReference>
<evidence type="ECO:0000313" key="7">
    <source>
        <dbReference type="EMBL" id="ESQ90480.1"/>
    </source>
</evidence>
<organism evidence="7 8">
    <name type="scientific">Asticcacaulis benevestitus DSM 16100 = ATCC BAA-896</name>
    <dbReference type="NCBI Taxonomy" id="1121022"/>
    <lineage>
        <taxon>Bacteria</taxon>
        <taxon>Pseudomonadati</taxon>
        <taxon>Pseudomonadota</taxon>
        <taxon>Alphaproteobacteria</taxon>
        <taxon>Caulobacterales</taxon>
        <taxon>Caulobacteraceae</taxon>
        <taxon>Asticcacaulis</taxon>
    </lineage>
</organism>
<sequence length="350" mass="37018">MHRFGPAVFISLAVLATTPAVASNPETVATLSKDQSGAIDSPLTGRYKGSALILQTHKAFDELTLPSAAAIGEDYDAKRHFGKTVTAQGDVTRSVYVTPPGRSTLEVVKNYRDTLIAKGFAPVFECAAATCGPSFRKQKYAWDNEATQVEGTNLDHARQALVEAVFDAGKDIRYSLLKKGATYVALFGALNASGGFGDTSAALNDRVSVLVEVVEPKAMELNIVVLNSSAIGQSLAADGAVNIYGLYFDTDKATLFPSSTPQLAEIAKYLKANPTVQIFVVGHTDMQGGFDHNVTLAEARAKAIAAVLSQSYDIPAARLTAKGVGPLAPAASNQSEAGRAKNRRVQLVLR</sequence>
<evidence type="ECO:0000256" key="2">
    <source>
        <dbReference type="ARBA" id="ARBA00023136"/>
    </source>
</evidence>
<dbReference type="EMBL" id="AWGB01000023">
    <property type="protein sequence ID" value="ESQ90480.1"/>
    <property type="molecule type" value="Genomic_DNA"/>
</dbReference>
<dbReference type="InterPro" id="IPR006665">
    <property type="entry name" value="OmpA-like"/>
</dbReference>
<dbReference type="InterPro" id="IPR036737">
    <property type="entry name" value="OmpA-like_sf"/>
</dbReference>
<keyword evidence="5" id="KW-0732">Signal</keyword>
<feature type="chain" id="PRO_5004727575" description="OmpA-like domain-containing protein" evidence="5">
    <location>
        <begin position="23"/>
        <end position="350"/>
    </location>
</feature>
<proteinExistence type="predicted"/>
<dbReference type="SUPFAM" id="SSF103088">
    <property type="entry name" value="OmpA-like"/>
    <property type="match status" value="1"/>
</dbReference>
<name>V4PY27_9CAUL</name>
<feature type="signal peptide" evidence="5">
    <location>
        <begin position="1"/>
        <end position="22"/>
    </location>
</feature>
<dbReference type="Pfam" id="PF00691">
    <property type="entry name" value="OmpA"/>
    <property type="match status" value="1"/>
</dbReference>
<dbReference type="OrthoDB" id="9814546at2"/>
<gene>
    <name evidence="7" type="ORF">ABENE_12215</name>
</gene>
<accession>V4PY27</accession>
<keyword evidence="2 4" id="KW-0472">Membrane</keyword>
<evidence type="ECO:0000256" key="5">
    <source>
        <dbReference type="SAM" id="SignalP"/>
    </source>
</evidence>
<dbReference type="STRING" id="1121022.GCA_000376105_03089"/>
<dbReference type="AlphaFoldDB" id="V4PY27"/>
<comment type="subcellular location">
    <subcellularLocation>
        <location evidence="1">Cell outer membrane</location>
    </subcellularLocation>
</comment>
<evidence type="ECO:0000256" key="3">
    <source>
        <dbReference type="ARBA" id="ARBA00023237"/>
    </source>
</evidence>
<reference evidence="7 8" key="1">
    <citation type="journal article" date="2014" name="Nature">
        <title>Sequential evolution of bacterial morphology by co-option of a developmental regulator.</title>
        <authorList>
            <person name="Jiang C."/>
            <person name="Brown P.J."/>
            <person name="Ducret A."/>
            <person name="Brun Y.V."/>
        </authorList>
    </citation>
    <scope>NUCLEOTIDE SEQUENCE [LARGE SCALE GENOMIC DNA]</scope>
    <source>
        <strain evidence="7 8">DSM 16100</strain>
    </source>
</reference>
<evidence type="ECO:0000313" key="8">
    <source>
        <dbReference type="Proteomes" id="UP000017837"/>
    </source>
</evidence>
<evidence type="ECO:0000259" key="6">
    <source>
        <dbReference type="PROSITE" id="PS51123"/>
    </source>
</evidence>
<keyword evidence="8" id="KW-1185">Reference proteome</keyword>
<evidence type="ECO:0000256" key="1">
    <source>
        <dbReference type="ARBA" id="ARBA00004442"/>
    </source>
</evidence>
<dbReference type="Proteomes" id="UP000017837">
    <property type="component" value="Unassembled WGS sequence"/>
</dbReference>
<feature type="domain" description="OmpA-like" evidence="6">
    <location>
        <begin position="235"/>
        <end position="350"/>
    </location>
</feature>
<dbReference type="PROSITE" id="PS51123">
    <property type="entry name" value="OMPA_2"/>
    <property type="match status" value="1"/>
</dbReference>
<dbReference type="RefSeq" id="WP_018082758.1">
    <property type="nucleotide sequence ID" value="NZ_AQWM01000018.1"/>
</dbReference>
<dbReference type="PATRIC" id="fig|1121022.4.peg.2477"/>
<evidence type="ECO:0000256" key="4">
    <source>
        <dbReference type="PROSITE-ProRule" id="PRU00473"/>
    </source>
</evidence>